<gene>
    <name evidence="3" type="ORF">CYMTET_36195</name>
</gene>
<protein>
    <recommendedName>
        <fullName evidence="5">NRDE family protein</fullName>
    </recommendedName>
</protein>
<proteinExistence type="predicted"/>
<dbReference type="PANTHER" id="PTHR17985:SF8">
    <property type="entry name" value="TRANSPORT AND GOLGI ORGANIZATION PROTEIN 2 HOMOLOG"/>
    <property type="match status" value="1"/>
</dbReference>
<feature type="compositionally biased region" description="Basic and acidic residues" evidence="1">
    <location>
        <begin position="270"/>
        <end position="281"/>
    </location>
</feature>
<comment type="caution">
    <text evidence="3">The sequence shown here is derived from an EMBL/GenBank/DDBJ whole genome shotgun (WGS) entry which is preliminary data.</text>
</comment>
<dbReference type="PANTHER" id="PTHR17985">
    <property type="entry name" value="SER/THR-RICH PROTEIN T10 IN DGCR REGION"/>
    <property type="match status" value="1"/>
</dbReference>
<dbReference type="Proteomes" id="UP001190700">
    <property type="component" value="Unassembled WGS sequence"/>
</dbReference>
<keyword evidence="4" id="KW-1185">Reference proteome</keyword>
<reference evidence="3 4" key="1">
    <citation type="journal article" date="2015" name="Genome Biol. Evol.">
        <title>Comparative Genomics of a Bacterivorous Green Alga Reveals Evolutionary Causalities and Consequences of Phago-Mixotrophic Mode of Nutrition.</title>
        <authorList>
            <person name="Burns J.A."/>
            <person name="Paasch A."/>
            <person name="Narechania A."/>
            <person name="Kim E."/>
        </authorList>
    </citation>
    <scope>NUCLEOTIDE SEQUENCE [LARGE SCALE GENOMIC DNA]</scope>
    <source>
        <strain evidence="3 4">PLY_AMNH</strain>
    </source>
</reference>
<evidence type="ECO:0000256" key="1">
    <source>
        <dbReference type="SAM" id="MobiDB-lite"/>
    </source>
</evidence>
<feature type="signal peptide" evidence="2">
    <location>
        <begin position="1"/>
        <end position="15"/>
    </location>
</feature>
<sequence length="293" mass="32394">MCLAFLIFDVHPLYTLLVASNRDEFLHRPTQAAHFWSDSPDILAGRDGVQGGTWFGMSQSGRVALITNYREIEQIPNAPSRGKLTRNFLEGTQSPLEYLIAVHGAAEQYNGYNLLVADAASKTLAYLTNRGPDSQTGPRLLPPGIYAVSNAVLDSPWPKAEKGKETLRLMLEASNGQALDSQKILAEVLTDQTPVRDENLPITGFPAERERKLSTAFVDTTLEGAKYGTSTQTVATIFRDGRVEWLEHFLDTQDTKAEPGWRDQLIHLQIKPREQSEDRSDCSNSAHPGDASV</sequence>
<dbReference type="AlphaFoldDB" id="A0AAE0F7W1"/>
<dbReference type="InterPro" id="IPR008551">
    <property type="entry name" value="TANGO2"/>
</dbReference>
<evidence type="ECO:0000313" key="4">
    <source>
        <dbReference type="Proteomes" id="UP001190700"/>
    </source>
</evidence>
<feature type="chain" id="PRO_5042288331" description="NRDE family protein" evidence="2">
    <location>
        <begin position="16"/>
        <end position="293"/>
    </location>
</feature>
<evidence type="ECO:0008006" key="5">
    <source>
        <dbReference type="Google" id="ProtNLM"/>
    </source>
</evidence>
<dbReference type="EMBL" id="LGRX02023386">
    <property type="protein sequence ID" value="KAK3254590.1"/>
    <property type="molecule type" value="Genomic_DNA"/>
</dbReference>
<keyword evidence="2" id="KW-0732">Signal</keyword>
<accession>A0AAE0F7W1</accession>
<evidence type="ECO:0000256" key="2">
    <source>
        <dbReference type="SAM" id="SignalP"/>
    </source>
</evidence>
<name>A0AAE0F7W1_9CHLO</name>
<dbReference type="Pfam" id="PF05742">
    <property type="entry name" value="TANGO2"/>
    <property type="match status" value="1"/>
</dbReference>
<evidence type="ECO:0000313" key="3">
    <source>
        <dbReference type="EMBL" id="KAK3254590.1"/>
    </source>
</evidence>
<feature type="region of interest" description="Disordered" evidence="1">
    <location>
        <begin position="270"/>
        <end position="293"/>
    </location>
</feature>
<organism evidence="3 4">
    <name type="scientific">Cymbomonas tetramitiformis</name>
    <dbReference type="NCBI Taxonomy" id="36881"/>
    <lineage>
        <taxon>Eukaryota</taxon>
        <taxon>Viridiplantae</taxon>
        <taxon>Chlorophyta</taxon>
        <taxon>Pyramimonadophyceae</taxon>
        <taxon>Pyramimonadales</taxon>
        <taxon>Pyramimonadaceae</taxon>
        <taxon>Cymbomonas</taxon>
    </lineage>
</organism>